<organism evidence="1">
    <name type="scientific">viral metagenome</name>
    <dbReference type="NCBI Taxonomy" id="1070528"/>
    <lineage>
        <taxon>unclassified sequences</taxon>
        <taxon>metagenomes</taxon>
        <taxon>organismal metagenomes</taxon>
    </lineage>
</organism>
<dbReference type="AlphaFoldDB" id="A0A6C0JID0"/>
<name>A0A6C0JID0_9ZZZZ</name>
<proteinExistence type="predicted"/>
<reference evidence="1" key="1">
    <citation type="journal article" date="2020" name="Nature">
        <title>Giant virus diversity and host interactions through global metagenomics.</title>
        <authorList>
            <person name="Schulz F."/>
            <person name="Roux S."/>
            <person name="Paez-Espino D."/>
            <person name="Jungbluth S."/>
            <person name="Walsh D.A."/>
            <person name="Denef V.J."/>
            <person name="McMahon K.D."/>
            <person name="Konstantinidis K.T."/>
            <person name="Eloe-Fadrosh E.A."/>
            <person name="Kyrpides N.C."/>
            <person name="Woyke T."/>
        </authorList>
    </citation>
    <scope>NUCLEOTIDE SEQUENCE</scope>
    <source>
        <strain evidence="1">GVMAG-M-3300027708-51</strain>
    </source>
</reference>
<protein>
    <submittedName>
        <fullName evidence="1">Uncharacterized protein</fullName>
    </submittedName>
</protein>
<accession>A0A6C0JID0</accession>
<dbReference type="EMBL" id="MN740401">
    <property type="protein sequence ID" value="QHU04510.1"/>
    <property type="molecule type" value="Genomic_DNA"/>
</dbReference>
<evidence type="ECO:0000313" key="1">
    <source>
        <dbReference type="EMBL" id="QHU04510.1"/>
    </source>
</evidence>
<sequence length="137" mass="15759">MSQAQLLKLFFEQFQLFIEQLILVFPDDPDFPVYLTNLKMAKMANPRMVVGAIEQHCLPFAATIKARNADFFLKYEFAEYEKDETIIPVIRKMKDMWVQISPANQGHIMDYVNNLLVLVTHYLGIRTGPSLPTPPAP</sequence>